<dbReference type="Proteomes" id="UP001160499">
    <property type="component" value="Unassembled WGS sequence"/>
</dbReference>
<feature type="compositionally biased region" description="Low complexity" evidence="1">
    <location>
        <begin position="136"/>
        <end position="159"/>
    </location>
</feature>
<keyword evidence="2" id="KW-0812">Transmembrane</keyword>
<feature type="compositionally biased region" description="Low complexity" evidence="1">
    <location>
        <begin position="272"/>
        <end position="317"/>
    </location>
</feature>
<evidence type="ECO:0000256" key="1">
    <source>
        <dbReference type="SAM" id="MobiDB-lite"/>
    </source>
</evidence>
<feature type="transmembrane region" description="Helical" evidence="2">
    <location>
        <begin position="176"/>
        <end position="196"/>
    </location>
</feature>
<reference evidence="3 4" key="1">
    <citation type="submission" date="2023-04" db="EMBL/GenBank/DDBJ databases">
        <title>Forest soil microbial communities from Buena Vista Peninsula, Colon Province, Panama.</title>
        <authorList>
            <person name="Bouskill N."/>
        </authorList>
    </citation>
    <scope>NUCLEOTIDE SEQUENCE [LARGE SCALE GENOMIC DNA]</scope>
    <source>
        <strain evidence="3 4">GGS1</strain>
    </source>
</reference>
<name>A0ABT6LY61_9ACTN</name>
<sequence>MSVRVEKWREDTQPEWPESASGPRPGVQPGGTTQEFPETTFSDLPEVISETRRTGGRGGSLADADEAEVLKAPAEAREAGRFSATDGLPETGRPAALRDPWGSSADADHAHDPHEVTVQLDGVALQRDQRLKEADGSAAGAPGSAPGSASAAGADASDAPVFVDESGRRSRRFRRLGIAVGLACAVYAVVIVVTLLSGSSDAPWLPVPGQKDDQPAGKVDTSPQPTRSVIPSGAAGVVPGTTPTAVDGIVPTPGASGTAPGTGTSTGGNGTRPGTSADPGPTATKTTTDPGTGPSGPASSDPVVDPSVSTSPDPSGPATTSPDPSPSIGGGGPGPVADGPSEPSPIAVDPSGPASHSPSPEHIL</sequence>
<protein>
    <recommendedName>
        <fullName evidence="5">Translation initiation factor IF-2</fullName>
    </recommendedName>
</protein>
<feature type="compositionally biased region" description="Basic and acidic residues" evidence="1">
    <location>
        <begin position="106"/>
        <end position="115"/>
    </location>
</feature>
<feature type="region of interest" description="Disordered" evidence="1">
    <location>
        <begin position="1"/>
        <end position="159"/>
    </location>
</feature>
<feature type="compositionally biased region" description="Polar residues" evidence="1">
    <location>
        <begin position="30"/>
        <end position="42"/>
    </location>
</feature>
<keyword evidence="4" id="KW-1185">Reference proteome</keyword>
<evidence type="ECO:0000313" key="4">
    <source>
        <dbReference type="Proteomes" id="UP001160499"/>
    </source>
</evidence>
<evidence type="ECO:0008006" key="5">
    <source>
        <dbReference type="Google" id="ProtNLM"/>
    </source>
</evidence>
<comment type="caution">
    <text evidence="3">The sequence shown here is derived from an EMBL/GenBank/DDBJ whole genome shotgun (WGS) entry which is preliminary data.</text>
</comment>
<organism evidence="3 4">
    <name type="scientific">Streptomyces pseudovenezuelae</name>
    <dbReference type="NCBI Taxonomy" id="67350"/>
    <lineage>
        <taxon>Bacteria</taxon>
        <taxon>Bacillati</taxon>
        <taxon>Actinomycetota</taxon>
        <taxon>Actinomycetes</taxon>
        <taxon>Kitasatosporales</taxon>
        <taxon>Streptomycetaceae</taxon>
        <taxon>Streptomyces</taxon>
        <taxon>Streptomyces aurantiacus group</taxon>
    </lineage>
</organism>
<evidence type="ECO:0000313" key="3">
    <source>
        <dbReference type="EMBL" id="MDH6221238.1"/>
    </source>
</evidence>
<feature type="region of interest" description="Disordered" evidence="1">
    <location>
        <begin position="200"/>
        <end position="364"/>
    </location>
</feature>
<accession>A0ABT6LY61</accession>
<dbReference type="EMBL" id="JARXVH010000021">
    <property type="protein sequence ID" value="MDH6221238.1"/>
    <property type="molecule type" value="Genomic_DNA"/>
</dbReference>
<evidence type="ECO:0000256" key="2">
    <source>
        <dbReference type="SAM" id="Phobius"/>
    </source>
</evidence>
<feature type="compositionally biased region" description="Basic and acidic residues" evidence="1">
    <location>
        <begin position="1"/>
        <end position="12"/>
    </location>
</feature>
<feature type="compositionally biased region" description="Low complexity" evidence="1">
    <location>
        <begin position="251"/>
        <end position="263"/>
    </location>
</feature>
<keyword evidence="2" id="KW-0472">Membrane</keyword>
<keyword evidence="2" id="KW-1133">Transmembrane helix</keyword>
<proteinExistence type="predicted"/>
<gene>
    <name evidence="3" type="ORF">M2283_008580</name>
</gene>